<keyword evidence="6" id="KW-0411">Iron-sulfur</keyword>
<evidence type="ECO:0000256" key="2">
    <source>
        <dbReference type="ARBA" id="ARBA00007185"/>
    </source>
</evidence>
<accession>V8NWM1</accession>
<dbReference type="InterPro" id="IPR000573">
    <property type="entry name" value="AconitaseA/IPMdHydase_ssu_swvl"/>
</dbReference>
<evidence type="ECO:0000256" key="5">
    <source>
        <dbReference type="ARBA" id="ARBA00023004"/>
    </source>
</evidence>
<name>V8NWM1_OPHHA</name>
<evidence type="ECO:0000313" key="11">
    <source>
        <dbReference type="Proteomes" id="UP000018936"/>
    </source>
</evidence>
<dbReference type="OrthoDB" id="2279155at2759"/>
<evidence type="ECO:0000256" key="4">
    <source>
        <dbReference type="ARBA" id="ARBA00022723"/>
    </source>
</evidence>
<evidence type="ECO:0000256" key="6">
    <source>
        <dbReference type="ARBA" id="ARBA00023014"/>
    </source>
</evidence>
<keyword evidence="3" id="KW-0004">4Fe-4S</keyword>
<proteinExistence type="inferred from homology"/>
<dbReference type="InterPro" id="IPR015931">
    <property type="entry name" value="Acnase/IPM_dHydase_lsu_aba_1/3"/>
</dbReference>
<sequence length="822" mass="90607">MLETAVRNWDGFLVKEGDVMNILDWQAKQNNVEVPFCPARVLLQDFTGIPAMVDFAAMREAVKNLGGDPTRVHPVCPTDLTVDHSLQIDFSKCAIQNTPNPGGGDPPRPASSKLSPLKAPRKLPCRDQSSCKGPCDGESKRNPGQFSVQIENTPLLCPFHLQPVPEPETVFKNQEIEFGRNKERLQFFKWGSKVFRNVSVIPPGTGMVHQMNLEHLSRVVFDVKNFLYPDSVIGTDSHTTMVNGLGILGWGMGGIETEAVMLGLPITLTLPEVVGCELTGLASSLATSIDIVLSITKQLRQAGVSGKFVEFFGPGVSQLSIGDRTTIANMCPEYGAILSFFPVDDVTLKHLKHTGFDDAKLKSMETYLKTVKLFRNYQYSAKEPEYSQIIPISLGSITPYVSGPKRAQDRVAVTNMKTDFQACLREKVGFRGFQIPAEKQCRVVPVEYEGNEYQLAHGFEVIGYGCSTCVGNTAPLPEAIQNAIVQGDLVACGVVSGSKNFEGRLCSCIRVNPDGRNIFLHDIWPSREELQQIEEEFVIASMFKELKIKMEKGNKRWNSLEAPESTLFTWDSKSTYIRCPSFFDKLARNPPHLQCIENAHVLLHLGDSVTTDHVSPAGSIARGSAAARYLMNKGLTPREFNSYGARRGNDAVMTRGTFANIKLLNKFIGKPAPKTIHFPTGQTLDVFDAAELYRKENIPLIILAGKKYGLGSSRDWAAKGPFLMGVKAVIAESYEKIHKGHLIGMGIAPLQFLPGESVQSLGLTGKEQFSIFFPQELSPGITLRVKTSTGKAFHVAASFDNDVEITLYKHGGVLNYMVRRLL</sequence>
<evidence type="ECO:0000256" key="3">
    <source>
        <dbReference type="ARBA" id="ARBA00022485"/>
    </source>
</evidence>
<evidence type="ECO:0000259" key="8">
    <source>
        <dbReference type="Pfam" id="PF00330"/>
    </source>
</evidence>
<feature type="domain" description="Aconitase/3-isopropylmalate dehydratase large subunit alpha/beta/alpha" evidence="8">
    <location>
        <begin position="170"/>
        <end position="428"/>
    </location>
</feature>
<gene>
    <name evidence="10" type="primary">IREB2</name>
    <name evidence="10" type="ORF">L345_07575</name>
</gene>
<keyword evidence="11" id="KW-1185">Reference proteome</keyword>
<dbReference type="GO" id="GO:0051539">
    <property type="term" value="F:4 iron, 4 sulfur cluster binding"/>
    <property type="evidence" value="ECO:0007669"/>
    <property type="project" value="UniProtKB-KW"/>
</dbReference>
<dbReference type="Pfam" id="PF00694">
    <property type="entry name" value="Aconitase_C"/>
    <property type="match status" value="1"/>
</dbReference>
<evidence type="ECO:0000313" key="10">
    <source>
        <dbReference type="EMBL" id="ETE66649.1"/>
    </source>
</evidence>
<dbReference type="InterPro" id="IPR018136">
    <property type="entry name" value="Aconitase_4Fe-4S_BS"/>
</dbReference>
<feature type="domain" description="Aconitase A/isopropylmalate dehydratase small subunit swivel" evidence="9">
    <location>
        <begin position="627"/>
        <end position="753"/>
    </location>
</feature>
<comment type="caution">
    <text evidence="10">The sequence shown here is derived from an EMBL/GenBank/DDBJ whole genome shotgun (WGS) entry which is preliminary data.</text>
</comment>
<dbReference type="AlphaFoldDB" id="V8NWM1"/>
<dbReference type="InterPro" id="IPR015928">
    <property type="entry name" value="Aconitase/3IPM_dehydase_swvl"/>
</dbReference>
<comment type="cofactor">
    <cofactor evidence="1">
        <name>[4Fe-4S] cluster</name>
        <dbReference type="ChEBI" id="CHEBI:49883"/>
    </cofactor>
</comment>
<dbReference type="CDD" id="cd01580">
    <property type="entry name" value="AcnA_IRP_Swivel"/>
    <property type="match status" value="1"/>
</dbReference>
<dbReference type="InterPro" id="IPR001030">
    <property type="entry name" value="Acoase/IPM_deHydtase_lsu_aba"/>
</dbReference>
<dbReference type="GO" id="GO:0046872">
    <property type="term" value="F:metal ion binding"/>
    <property type="evidence" value="ECO:0007669"/>
    <property type="project" value="UniProtKB-KW"/>
</dbReference>
<dbReference type="InterPro" id="IPR006249">
    <property type="entry name" value="Aconitase/IRP2"/>
</dbReference>
<evidence type="ECO:0000256" key="1">
    <source>
        <dbReference type="ARBA" id="ARBA00001966"/>
    </source>
</evidence>
<dbReference type="Proteomes" id="UP000018936">
    <property type="component" value="Unassembled WGS sequence"/>
</dbReference>
<dbReference type="FunFam" id="3.30.499.10:FF:000011">
    <property type="entry name" value="Iron-responsive element binding protein 2"/>
    <property type="match status" value="1"/>
</dbReference>
<dbReference type="InterPro" id="IPR036008">
    <property type="entry name" value="Aconitase_4Fe-4S_dom"/>
</dbReference>
<keyword evidence="4" id="KW-0479">Metal-binding</keyword>
<dbReference type="GO" id="GO:0030350">
    <property type="term" value="F:iron-responsive element binding"/>
    <property type="evidence" value="ECO:0007669"/>
    <property type="project" value="UniProtKB-ARBA"/>
</dbReference>
<dbReference type="PRINTS" id="PR00415">
    <property type="entry name" value="ACONITASE"/>
</dbReference>
<feature type="domain" description="Aconitase/3-isopropylmalate dehydratase large subunit alpha/beta/alpha" evidence="8">
    <location>
        <begin position="25"/>
        <end position="87"/>
    </location>
</feature>
<dbReference type="SUPFAM" id="SSF52016">
    <property type="entry name" value="LeuD/IlvD-like"/>
    <property type="match status" value="1"/>
</dbReference>
<dbReference type="Pfam" id="PF00330">
    <property type="entry name" value="Aconitase"/>
    <property type="match status" value="2"/>
</dbReference>
<dbReference type="SUPFAM" id="SSF53732">
    <property type="entry name" value="Aconitase iron-sulfur domain"/>
    <property type="match status" value="1"/>
</dbReference>
<dbReference type="InterPro" id="IPR044137">
    <property type="entry name" value="AcnA_IRP_Swivel"/>
</dbReference>
<dbReference type="PROSITE" id="PS01244">
    <property type="entry name" value="ACONITASE_2"/>
    <property type="match status" value="1"/>
</dbReference>
<evidence type="ECO:0000256" key="7">
    <source>
        <dbReference type="SAM" id="MobiDB-lite"/>
    </source>
</evidence>
<evidence type="ECO:0000259" key="9">
    <source>
        <dbReference type="Pfam" id="PF00694"/>
    </source>
</evidence>
<dbReference type="EMBL" id="AZIM01001513">
    <property type="protein sequence ID" value="ETE66649.1"/>
    <property type="molecule type" value="Genomic_DNA"/>
</dbReference>
<dbReference type="Gene3D" id="3.20.19.10">
    <property type="entry name" value="Aconitase, domain 4"/>
    <property type="match status" value="1"/>
</dbReference>
<reference evidence="10 11" key="1">
    <citation type="journal article" date="2013" name="Proc. Natl. Acad. Sci. U.S.A.">
        <title>The king cobra genome reveals dynamic gene evolution and adaptation in the snake venom system.</title>
        <authorList>
            <person name="Vonk F.J."/>
            <person name="Casewell N.R."/>
            <person name="Henkel C.V."/>
            <person name="Heimberg A.M."/>
            <person name="Jansen H.J."/>
            <person name="McCleary R.J."/>
            <person name="Kerkkamp H.M."/>
            <person name="Vos R.A."/>
            <person name="Guerreiro I."/>
            <person name="Calvete J.J."/>
            <person name="Wuster W."/>
            <person name="Woods A.E."/>
            <person name="Logan J.M."/>
            <person name="Harrison R.A."/>
            <person name="Castoe T.A."/>
            <person name="de Koning A.P."/>
            <person name="Pollock D.D."/>
            <person name="Yandell M."/>
            <person name="Calderon D."/>
            <person name="Renjifo C."/>
            <person name="Currier R.B."/>
            <person name="Salgado D."/>
            <person name="Pla D."/>
            <person name="Sanz L."/>
            <person name="Hyder A.S."/>
            <person name="Ribeiro J.M."/>
            <person name="Arntzen J.W."/>
            <person name="van den Thillart G.E."/>
            <person name="Boetzer M."/>
            <person name="Pirovano W."/>
            <person name="Dirks R.P."/>
            <person name="Spaink H.P."/>
            <person name="Duboule D."/>
            <person name="McGlinn E."/>
            <person name="Kini R.M."/>
            <person name="Richardson M.K."/>
        </authorList>
    </citation>
    <scope>NUCLEOTIDE SEQUENCE</scope>
    <source>
        <tissue evidence="10">Blood</tissue>
    </source>
</reference>
<protein>
    <submittedName>
        <fullName evidence="10">Iron-responsive element-binding protein 2</fullName>
    </submittedName>
</protein>
<feature type="region of interest" description="Disordered" evidence="7">
    <location>
        <begin position="94"/>
        <end position="144"/>
    </location>
</feature>
<keyword evidence="5" id="KW-0408">Iron</keyword>
<comment type="similarity">
    <text evidence="2">Belongs to the aconitase/IPM isomerase family.</text>
</comment>
<dbReference type="FunFam" id="3.20.19.10:FF:000005">
    <property type="entry name" value="Iron-responsive element-binding protein 2"/>
    <property type="match status" value="1"/>
</dbReference>
<dbReference type="Gene3D" id="6.10.190.10">
    <property type="match status" value="1"/>
</dbReference>
<dbReference type="Gene3D" id="3.30.499.10">
    <property type="entry name" value="Aconitase, domain 3"/>
    <property type="match status" value="4"/>
</dbReference>
<dbReference type="PANTHER" id="PTHR11670">
    <property type="entry name" value="ACONITASE/IRON-RESPONSIVE ELEMENT FAMILY MEMBER"/>
    <property type="match status" value="1"/>
</dbReference>
<organism evidence="10 11">
    <name type="scientific">Ophiophagus hannah</name>
    <name type="common">King cobra</name>
    <name type="synonym">Naja hannah</name>
    <dbReference type="NCBI Taxonomy" id="8665"/>
    <lineage>
        <taxon>Eukaryota</taxon>
        <taxon>Metazoa</taxon>
        <taxon>Chordata</taxon>
        <taxon>Craniata</taxon>
        <taxon>Vertebrata</taxon>
        <taxon>Euteleostomi</taxon>
        <taxon>Lepidosauria</taxon>
        <taxon>Squamata</taxon>
        <taxon>Bifurcata</taxon>
        <taxon>Unidentata</taxon>
        <taxon>Episquamata</taxon>
        <taxon>Toxicofera</taxon>
        <taxon>Serpentes</taxon>
        <taxon>Colubroidea</taxon>
        <taxon>Elapidae</taxon>
        <taxon>Elapinae</taxon>
        <taxon>Ophiophagus</taxon>
    </lineage>
</organism>